<keyword evidence="2 6" id="KW-0812">Transmembrane</keyword>
<evidence type="ECO:0000259" key="7">
    <source>
        <dbReference type="Pfam" id="PF03544"/>
    </source>
</evidence>
<dbReference type="EMBL" id="WTYQ01000003">
    <property type="protein sequence ID" value="MXP26175.1"/>
    <property type="molecule type" value="Genomic_DNA"/>
</dbReference>
<keyword evidence="9" id="KW-1185">Reference proteome</keyword>
<accession>A0A845ABL8</accession>
<evidence type="ECO:0000313" key="8">
    <source>
        <dbReference type="EMBL" id="MXP26175.1"/>
    </source>
</evidence>
<dbReference type="NCBIfam" id="TIGR01352">
    <property type="entry name" value="tonB_Cterm"/>
    <property type="match status" value="1"/>
</dbReference>
<dbReference type="InterPro" id="IPR037682">
    <property type="entry name" value="TonB_C"/>
</dbReference>
<gene>
    <name evidence="8" type="ORF">GRI39_09015</name>
</gene>
<evidence type="ECO:0000313" key="9">
    <source>
        <dbReference type="Proteomes" id="UP000460561"/>
    </source>
</evidence>
<dbReference type="AlphaFoldDB" id="A0A845ABL8"/>
<dbReference type="InterPro" id="IPR006260">
    <property type="entry name" value="TonB/TolA_C"/>
</dbReference>
<evidence type="ECO:0000256" key="3">
    <source>
        <dbReference type="ARBA" id="ARBA00022989"/>
    </source>
</evidence>
<dbReference type="OrthoDB" id="7390536at2"/>
<feature type="region of interest" description="Disordered" evidence="5">
    <location>
        <begin position="55"/>
        <end position="162"/>
    </location>
</feature>
<feature type="compositionally biased region" description="Low complexity" evidence="5">
    <location>
        <begin position="109"/>
        <end position="123"/>
    </location>
</feature>
<comment type="subcellular location">
    <subcellularLocation>
        <location evidence="1">Membrane</location>
        <topology evidence="1">Single-pass membrane protein</topology>
    </subcellularLocation>
</comment>
<organism evidence="8 9">
    <name type="scientific">Altericroceibacterium indicum</name>
    <dbReference type="NCBI Taxonomy" id="374177"/>
    <lineage>
        <taxon>Bacteria</taxon>
        <taxon>Pseudomonadati</taxon>
        <taxon>Pseudomonadota</taxon>
        <taxon>Alphaproteobacteria</taxon>
        <taxon>Sphingomonadales</taxon>
        <taxon>Erythrobacteraceae</taxon>
        <taxon>Altericroceibacterium</taxon>
    </lineage>
</organism>
<dbReference type="GO" id="GO:0016020">
    <property type="term" value="C:membrane"/>
    <property type="evidence" value="ECO:0007669"/>
    <property type="project" value="UniProtKB-SubCell"/>
</dbReference>
<dbReference type="Gene3D" id="3.30.1150.10">
    <property type="match status" value="1"/>
</dbReference>
<protein>
    <submittedName>
        <fullName evidence="8">TonB family protein</fullName>
    </submittedName>
</protein>
<dbReference type="Pfam" id="PF03544">
    <property type="entry name" value="TonB_C"/>
    <property type="match status" value="1"/>
</dbReference>
<reference evidence="8 9" key="1">
    <citation type="submission" date="2019-12" db="EMBL/GenBank/DDBJ databases">
        <title>Genomic-based taxomic classification of the family Erythrobacteraceae.</title>
        <authorList>
            <person name="Xu L."/>
        </authorList>
    </citation>
    <scope>NUCLEOTIDE SEQUENCE [LARGE SCALE GENOMIC DNA]</scope>
    <source>
        <strain evidence="8 9">DSM 18604</strain>
    </source>
</reference>
<dbReference type="SUPFAM" id="SSF74653">
    <property type="entry name" value="TolA/TonB C-terminal domain"/>
    <property type="match status" value="1"/>
</dbReference>
<dbReference type="Proteomes" id="UP000460561">
    <property type="component" value="Unassembled WGS sequence"/>
</dbReference>
<evidence type="ECO:0000256" key="4">
    <source>
        <dbReference type="ARBA" id="ARBA00023136"/>
    </source>
</evidence>
<evidence type="ECO:0000256" key="6">
    <source>
        <dbReference type="SAM" id="Phobius"/>
    </source>
</evidence>
<name>A0A845ABL8_9SPHN</name>
<evidence type="ECO:0000256" key="2">
    <source>
        <dbReference type="ARBA" id="ARBA00022692"/>
    </source>
</evidence>
<feature type="domain" description="TonB C-terminal" evidence="7">
    <location>
        <begin position="163"/>
        <end position="233"/>
    </location>
</feature>
<comment type="caution">
    <text evidence="8">The sequence shown here is derived from an EMBL/GenBank/DDBJ whole genome shotgun (WGS) entry which is preliminary data.</text>
</comment>
<sequence length="240" mass="24982">MNADGKGRRGINGGVLLLVCIFHIIILGALARAFAPEFTQSVVEKATSLVTVTVRTVEPEPEPPEAELQKSLKAEGAAAEAGRQAIPKEMAAPKPAIARKSPQPLPPVSSNGSESSSGAADAGQGTGAGGEGSGTGSGNNGDGQGGGGARGLKKIDGNITSARDYPRSTRRLRRGHDVVIELTVGTDGRVQSCRVTDPSPDPKADAITCQLATERFRFAPALNSAGEPITGRYLWRQRWY</sequence>
<keyword evidence="3 6" id="KW-1133">Transmembrane helix</keyword>
<evidence type="ECO:0000256" key="1">
    <source>
        <dbReference type="ARBA" id="ARBA00004167"/>
    </source>
</evidence>
<proteinExistence type="predicted"/>
<feature type="transmembrane region" description="Helical" evidence="6">
    <location>
        <begin position="12"/>
        <end position="35"/>
    </location>
</feature>
<evidence type="ECO:0000256" key="5">
    <source>
        <dbReference type="SAM" id="MobiDB-lite"/>
    </source>
</evidence>
<dbReference type="GO" id="GO:0055085">
    <property type="term" value="P:transmembrane transport"/>
    <property type="evidence" value="ECO:0007669"/>
    <property type="project" value="InterPro"/>
</dbReference>
<feature type="compositionally biased region" description="Gly residues" evidence="5">
    <location>
        <begin position="124"/>
        <end position="150"/>
    </location>
</feature>
<keyword evidence="4 6" id="KW-0472">Membrane</keyword>